<reference evidence="4 5" key="1">
    <citation type="journal article" date="2021" name="Elife">
        <title>Chloroplast acquisition without the gene transfer in kleptoplastic sea slugs, Plakobranchus ocellatus.</title>
        <authorList>
            <person name="Maeda T."/>
            <person name="Takahashi S."/>
            <person name="Yoshida T."/>
            <person name="Shimamura S."/>
            <person name="Takaki Y."/>
            <person name="Nagai Y."/>
            <person name="Toyoda A."/>
            <person name="Suzuki Y."/>
            <person name="Arimoto A."/>
            <person name="Ishii H."/>
            <person name="Satoh N."/>
            <person name="Nishiyama T."/>
            <person name="Hasebe M."/>
            <person name="Maruyama T."/>
            <person name="Minagawa J."/>
            <person name="Obokata J."/>
            <person name="Shigenobu S."/>
        </authorList>
    </citation>
    <scope>NUCLEOTIDE SEQUENCE [LARGE SCALE GENOMIC DNA]</scope>
</reference>
<gene>
    <name evidence="4" type="ORF">ElyMa_003674700</name>
</gene>
<dbReference type="Proteomes" id="UP000762676">
    <property type="component" value="Unassembled WGS sequence"/>
</dbReference>
<accession>A0AAV4EZC4</accession>
<sequence>MALRRRLQRVCVPSFLVMAACLAALPVTSGQNNDIQTPSLLFENLYYVAFPGSRIETFFQCLCDNTKKVCRYDYTLVNIPSYEVDAKLDTEDVSDGEMTGTTFLCHPGRFTPSDSLACVRLTDDFSWCEDQAFCQPVYVSTSSYGTCDVSCVSMAWITTSVRAVNFTGNPQVLAGFCPTNTVTSQAPATATTSTTTTSITTTAVVSSSVELNNSDGVKDVEILTILILIIVIIILILIVVFLVYRSRQKKVKPSMTNSEKHNAKESERNSTHNTTNEPEEEDMVPSTSKTVHRGSSSPPTTLGVSKHDSSDGGESFIQGQRPPNRLPPLEKSPQEANIENKNGGKKKKKQPKKGIRGNSYERDLGDGETWADRTEQNFLTENLPEPSPLPVRDMDSNSSAPSQGHNGNLKAEEKTEDGLAKVSE</sequence>
<keyword evidence="2" id="KW-0812">Transmembrane</keyword>
<feature type="compositionally biased region" description="Polar residues" evidence="1">
    <location>
        <begin position="396"/>
        <end position="406"/>
    </location>
</feature>
<feature type="transmembrane region" description="Helical" evidence="2">
    <location>
        <begin position="222"/>
        <end position="244"/>
    </location>
</feature>
<feature type="compositionally biased region" description="Basic and acidic residues" evidence="1">
    <location>
        <begin position="258"/>
        <end position="270"/>
    </location>
</feature>
<evidence type="ECO:0000256" key="3">
    <source>
        <dbReference type="SAM" id="SignalP"/>
    </source>
</evidence>
<evidence type="ECO:0000313" key="5">
    <source>
        <dbReference type="Proteomes" id="UP000762676"/>
    </source>
</evidence>
<keyword evidence="2" id="KW-1133">Transmembrane helix</keyword>
<keyword evidence="2" id="KW-0472">Membrane</keyword>
<feature type="compositionally biased region" description="Basic and acidic residues" evidence="1">
    <location>
        <begin position="410"/>
        <end position="424"/>
    </location>
</feature>
<feature type="chain" id="PRO_5043943598" description="Sushi domain-containing protein" evidence="3">
    <location>
        <begin position="31"/>
        <end position="424"/>
    </location>
</feature>
<organism evidence="4 5">
    <name type="scientific">Elysia marginata</name>
    <dbReference type="NCBI Taxonomy" id="1093978"/>
    <lineage>
        <taxon>Eukaryota</taxon>
        <taxon>Metazoa</taxon>
        <taxon>Spiralia</taxon>
        <taxon>Lophotrochozoa</taxon>
        <taxon>Mollusca</taxon>
        <taxon>Gastropoda</taxon>
        <taxon>Heterobranchia</taxon>
        <taxon>Euthyneura</taxon>
        <taxon>Panpulmonata</taxon>
        <taxon>Sacoglossa</taxon>
        <taxon>Placobranchoidea</taxon>
        <taxon>Plakobranchidae</taxon>
        <taxon>Elysia</taxon>
    </lineage>
</organism>
<feature type="signal peptide" evidence="3">
    <location>
        <begin position="1"/>
        <end position="30"/>
    </location>
</feature>
<feature type="region of interest" description="Disordered" evidence="1">
    <location>
        <begin position="251"/>
        <end position="424"/>
    </location>
</feature>
<feature type="compositionally biased region" description="Basic and acidic residues" evidence="1">
    <location>
        <begin position="359"/>
        <end position="375"/>
    </location>
</feature>
<feature type="compositionally biased region" description="Polar residues" evidence="1">
    <location>
        <begin position="285"/>
        <end position="303"/>
    </location>
</feature>
<evidence type="ECO:0000256" key="1">
    <source>
        <dbReference type="SAM" id="MobiDB-lite"/>
    </source>
</evidence>
<dbReference type="AlphaFoldDB" id="A0AAV4EZC4"/>
<keyword evidence="5" id="KW-1185">Reference proteome</keyword>
<feature type="compositionally biased region" description="Basic residues" evidence="1">
    <location>
        <begin position="343"/>
        <end position="355"/>
    </location>
</feature>
<evidence type="ECO:0000256" key="2">
    <source>
        <dbReference type="SAM" id="Phobius"/>
    </source>
</evidence>
<keyword evidence="3" id="KW-0732">Signal</keyword>
<evidence type="ECO:0008006" key="6">
    <source>
        <dbReference type="Google" id="ProtNLM"/>
    </source>
</evidence>
<evidence type="ECO:0000313" key="4">
    <source>
        <dbReference type="EMBL" id="GFR66064.1"/>
    </source>
</evidence>
<dbReference type="PROSITE" id="PS51257">
    <property type="entry name" value="PROKAR_LIPOPROTEIN"/>
    <property type="match status" value="1"/>
</dbReference>
<proteinExistence type="predicted"/>
<protein>
    <recommendedName>
        <fullName evidence="6">Sushi domain-containing protein</fullName>
    </recommendedName>
</protein>
<dbReference type="EMBL" id="BMAT01007515">
    <property type="protein sequence ID" value="GFR66064.1"/>
    <property type="molecule type" value="Genomic_DNA"/>
</dbReference>
<dbReference type="InterPro" id="IPR028064">
    <property type="entry name" value="TMEM154"/>
</dbReference>
<dbReference type="Pfam" id="PF15102">
    <property type="entry name" value="TMEM154"/>
    <property type="match status" value="1"/>
</dbReference>
<comment type="caution">
    <text evidence="4">The sequence shown here is derived from an EMBL/GenBank/DDBJ whole genome shotgun (WGS) entry which is preliminary data.</text>
</comment>
<name>A0AAV4EZC4_9GAST</name>